<dbReference type="Pfam" id="PF00072">
    <property type="entry name" value="Response_reg"/>
    <property type="match status" value="1"/>
</dbReference>
<dbReference type="PANTHER" id="PTHR43214">
    <property type="entry name" value="TWO-COMPONENT RESPONSE REGULATOR"/>
    <property type="match status" value="1"/>
</dbReference>
<dbReference type="SMART" id="SM00421">
    <property type="entry name" value="HTH_LUXR"/>
    <property type="match status" value="1"/>
</dbReference>
<proteinExistence type="predicted"/>
<dbReference type="InterPro" id="IPR039420">
    <property type="entry name" value="WalR-like"/>
</dbReference>
<protein>
    <submittedName>
        <fullName evidence="5">Response regulator transcription factor</fullName>
    </submittedName>
</protein>
<dbReference type="SUPFAM" id="SSF46894">
    <property type="entry name" value="C-terminal effector domain of the bipartite response regulators"/>
    <property type="match status" value="1"/>
</dbReference>
<dbReference type="Proteomes" id="UP001154265">
    <property type="component" value="Unassembled WGS sequence"/>
</dbReference>
<feature type="modified residue" description="4-aspartylphosphate" evidence="2">
    <location>
        <position position="53"/>
    </location>
</feature>
<keyword evidence="1" id="KW-0238">DNA-binding</keyword>
<dbReference type="CDD" id="cd06170">
    <property type="entry name" value="LuxR_C_like"/>
    <property type="match status" value="1"/>
</dbReference>
<dbReference type="PROSITE" id="PS50110">
    <property type="entry name" value="RESPONSE_REGULATORY"/>
    <property type="match status" value="1"/>
</dbReference>
<feature type="domain" description="HTH luxR-type" evidence="3">
    <location>
        <begin position="146"/>
        <end position="211"/>
    </location>
</feature>
<dbReference type="SMART" id="SM00448">
    <property type="entry name" value="REC"/>
    <property type="match status" value="1"/>
</dbReference>
<evidence type="ECO:0000313" key="6">
    <source>
        <dbReference type="Proteomes" id="UP001154265"/>
    </source>
</evidence>
<organism evidence="5 6">
    <name type="scientific">Candidatus Synechococcus calcipolaris G9</name>
    <dbReference type="NCBI Taxonomy" id="1497997"/>
    <lineage>
        <taxon>Bacteria</taxon>
        <taxon>Bacillati</taxon>
        <taxon>Cyanobacteriota</taxon>
        <taxon>Cyanophyceae</taxon>
        <taxon>Synechococcales</taxon>
        <taxon>Synechococcaceae</taxon>
        <taxon>Synechococcus</taxon>
    </lineage>
</organism>
<reference evidence="5" key="1">
    <citation type="journal article" date="2022" name="Genome Biol. Evol.">
        <title>A New Gene Family Diagnostic for Intracellular Biomineralization of Amorphous Ca Carbonates by Cyanobacteria.</title>
        <authorList>
            <person name="Benzerara K."/>
            <person name="Duprat E."/>
            <person name="Bitard-Feildel T."/>
            <person name="Caumes G."/>
            <person name="Cassier-Chauvat C."/>
            <person name="Chauvat F."/>
            <person name="Dezi M."/>
            <person name="Diop S.I."/>
            <person name="Gaschignard G."/>
            <person name="Gorgen S."/>
            <person name="Gugger M."/>
            <person name="Lopez-Garcia P."/>
            <person name="Millet M."/>
            <person name="Skouri-Panet F."/>
            <person name="Moreira D."/>
            <person name="Callebaut I."/>
        </authorList>
    </citation>
    <scope>NUCLEOTIDE SEQUENCE</scope>
    <source>
        <strain evidence="5">G9</strain>
    </source>
</reference>
<name>A0ABT6EWS7_9SYNE</name>
<dbReference type="InterPro" id="IPR011006">
    <property type="entry name" value="CheY-like_superfamily"/>
</dbReference>
<evidence type="ECO:0000256" key="1">
    <source>
        <dbReference type="ARBA" id="ARBA00023125"/>
    </source>
</evidence>
<accession>A0ABT6EWS7</accession>
<comment type="caution">
    <text evidence="5">The sequence shown here is derived from an EMBL/GenBank/DDBJ whole genome shotgun (WGS) entry which is preliminary data.</text>
</comment>
<evidence type="ECO:0000259" key="4">
    <source>
        <dbReference type="PROSITE" id="PS50110"/>
    </source>
</evidence>
<evidence type="ECO:0000256" key="2">
    <source>
        <dbReference type="PROSITE-ProRule" id="PRU00169"/>
    </source>
</evidence>
<dbReference type="InterPro" id="IPR001789">
    <property type="entry name" value="Sig_transdc_resp-reg_receiver"/>
</dbReference>
<keyword evidence="6" id="KW-1185">Reference proteome</keyword>
<dbReference type="InterPro" id="IPR036388">
    <property type="entry name" value="WH-like_DNA-bd_sf"/>
</dbReference>
<dbReference type="EMBL" id="JAKKUT010000002">
    <property type="protein sequence ID" value="MDG2990224.1"/>
    <property type="molecule type" value="Genomic_DNA"/>
</dbReference>
<dbReference type="PROSITE" id="PS00622">
    <property type="entry name" value="HTH_LUXR_1"/>
    <property type="match status" value="1"/>
</dbReference>
<dbReference type="Gene3D" id="1.10.10.10">
    <property type="entry name" value="Winged helix-like DNA-binding domain superfamily/Winged helix DNA-binding domain"/>
    <property type="match status" value="1"/>
</dbReference>
<keyword evidence="2" id="KW-0597">Phosphoprotein</keyword>
<dbReference type="InterPro" id="IPR000792">
    <property type="entry name" value="Tscrpt_reg_LuxR_C"/>
</dbReference>
<evidence type="ECO:0000313" key="5">
    <source>
        <dbReference type="EMBL" id="MDG2990224.1"/>
    </source>
</evidence>
<dbReference type="PRINTS" id="PR00038">
    <property type="entry name" value="HTHLUXR"/>
</dbReference>
<dbReference type="RefSeq" id="WP_277866139.1">
    <property type="nucleotide sequence ID" value="NZ_JAKKUT010000002.1"/>
</dbReference>
<gene>
    <name evidence="5" type="ORF">L3556_04635</name>
</gene>
<feature type="domain" description="Response regulatory" evidence="4">
    <location>
        <begin position="4"/>
        <end position="120"/>
    </location>
</feature>
<evidence type="ECO:0000259" key="3">
    <source>
        <dbReference type="PROSITE" id="PS50043"/>
    </source>
</evidence>
<dbReference type="PROSITE" id="PS50043">
    <property type="entry name" value="HTH_LUXR_2"/>
    <property type="match status" value="1"/>
</dbReference>
<dbReference type="SUPFAM" id="SSF52172">
    <property type="entry name" value="CheY-like"/>
    <property type="match status" value="1"/>
</dbReference>
<dbReference type="InterPro" id="IPR016032">
    <property type="entry name" value="Sig_transdc_resp-reg_C-effctor"/>
</dbReference>
<sequence>MALTLLIADDEPGIRLSVSGYLESMGYFCLTAADGSEALEMIRRYQPHLLVTDIAMPQMNGFELVRQVRQQPALRLLPVIYLTARTQVEERIQAYQMGADSYLSKPFHLEELAAVVRNLLERSQLIQSQQSQWHQRPQEHPSTVSTDYPALELTERERQVLNLLAEGLSNAQIGDRLHLSARTIEKYVSNLLQKAQAHNRAELVRLAIEQHLLSPSSESN</sequence>
<dbReference type="Pfam" id="PF00196">
    <property type="entry name" value="GerE"/>
    <property type="match status" value="1"/>
</dbReference>
<reference evidence="5" key="2">
    <citation type="submission" date="2022-01" db="EMBL/GenBank/DDBJ databases">
        <authorList>
            <person name="Zivanovic Y."/>
            <person name="Moreira D."/>
            <person name="Lopez-Garcia P."/>
        </authorList>
    </citation>
    <scope>NUCLEOTIDE SEQUENCE</scope>
    <source>
        <strain evidence="5">G9</strain>
    </source>
</reference>
<dbReference type="Gene3D" id="3.40.50.2300">
    <property type="match status" value="1"/>
</dbReference>